<dbReference type="InterPro" id="IPR036390">
    <property type="entry name" value="WH_DNA-bd_sf"/>
</dbReference>
<keyword evidence="3" id="KW-1185">Reference proteome</keyword>
<comment type="caution">
    <text evidence="2">The sequence shown here is derived from an EMBL/GenBank/DDBJ whole genome shotgun (WGS) entry which is preliminary data.</text>
</comment>
<name>A0ABY1NK12_9BACT</name>
<dbReference type="InterPro" id="IPR010920">
    <property type="entry name" value="LSM_dom_sf"/>
</dbReference>
<organism evidence="2 3">
    <name type="scientific">Desulfurobacterium pacificum</name>
    <dbReference type="NCBI Taxonomy" id="240166"/>
    <lineage>
        <taxon>Bacteria</taxon>
        <taxon>Pseudomonadati</taxon>
        <taxon>Aquificota</taxon>
        <taxon>Aquificia</taxon>
        <taxon>Desulfurobacteriales</taxon>
        <taxon>Desulfurobacteriaceae</taxon>
        <taxon>Desulfurobacterium</taxon>
    </lineage>
</organism>
<proteinExistence type="predicted"/>
<dbReference type="SUPFAM" id="SSF46785">
    <property type="entry name" value="Winged helix' DNA-binding domain"/>
    <property type="match status" value="1"/>
</dbReference>
<evidence type="ECO:0000259" key="1">
    <source>
        <dbReference type="PROSITE" id="PS52002"/>
    </source>
</evidence>
<feature type="domain" description="Sm" evidence="1">
    <location>
        <begin position="106"/>
        <end position="164"/>
    </location>
</feature>
<sequence>MKKYKTLEDAQIELIELLEEEGEFRGTIKELAERLSVKPENIIPLLQLMKSSGDIVYEEIEEELIIKPASYIPVLPPLLNEKQTKEIEEKTQEGFKLIACSYMGGVQSRELRKAVGKRVIIYFRNGSRVEGKLKGFDRFCLRVRNYMGNILVYKHSVSTILYKE</sequence>
<dbReference type="InterPro" id="IPR047575">
    <property type="entry name" value="Sm"/>
</dbReference>
<dbReference type="Pfam" id="PF17209">
    <property type="entry name" value="Hfq"/>
    <property type="match status" value="1"/>
</dbReference>
<accession>A0ABY1NK12</accession>
<dbReference type="RefSeq" id="WP_283400403.1">
    <property type="nucleotide sequence ID" value="NZ_FXUB01000002.1"/>
</dbReference>
<dbReference type="PROSITE" id="PS52002">
    <property type="entry name" value="SM"/>
    <property type="match status" value="1"/>
</dbReference>
<dbReference type="InterPro" id="IPR005001">
    <property type="entry name" value="Hfq"/>
</dbReference>
<evidence type="ECO:0000313" key="2">
    <source>
        <dbReference type="EMBL" id="SMP11356.1"/>
    </source>
</evidence>
<evidence type="ECO:0000313" key="3">
    <source>
        <dbReference type="Proteomes" id="UP001157911"/>
    </source>
</evidence>
<dbReference type="Proteomes" id="UP001157911">
    <property type="component" value="Unassembled WGS sequence"/>
</dbReference>
<dbReference type="Gene3D" id="2.30.30.100">
    <property type="match status" value="1"/>
</dbReference>
<dbReference type="EMBL" id="FXUB01000002">
    <property type="protein sequence ID" value="SMP11356.1"/>
    <property type="molecule type" value="Genomic_DNA"/>
</dbReference>
<reference evidence="2 3" key="1">
    <citation type="submission" date="2017-05" db="EMBL/GenBank/DDBJ databases">
        <authorList>
            <person name="Varghese N."/>
            <person name="Submissions S."/>
        </authorList>
    </citation>
    <scope>NUCLEOTIDE SEQUENCE [LARGE SCALE GENOMIC DNA]</scope>
    <source>
        <strain evidence="2 3">DSM 15522</strain>
    </source>
</reference>
<gene>
    <name evidence="2" type="ORF">SAMN06265339_0921</name>
</gene>
<protein>
    <submittedName>
        <fullName evidence="2">RNA chaperone Hfq</fullName>
    </submittedName>
</protein>
<dbReference type="SUPFAM" id="SSF50182">
    <property type="entry name" value="Sm-like ribonucleoproteins"/>
    <property type="match status" value="1"/>
</dbReference>